<dbReference type="PANTHER" id="PTHR43107:SF6">
    <property type="entry name" value="ACYL-COA SYNTHETASE FAMILY PROTEIN (CEFD1), PUTATIVE (AFU_ORTHOLOGUE AFUA_6G03630)-RELATED"/>
    <property type="match status" value="1"/>
</dbReference>
<keyword evidence="12" id="KW-1133">Transmembrane helix</keyword>
<dbReference type="OrthoDB" id="196650at2759"/>
<dbReference type="Gene3D" id="3.30.300.30">
    <property type="match status" value="1"/>
</dbReference>
<evidence type="ECO:0000256" key="13">
    <source>
        <dbReference type="ARBA" id="ARBA00023055"/>
    </source>
</evidence>
<dbReference type="InterPro" id="IPR045851">
    <property type="entry name" value="AMP-bd_C_sf"/>
</dbReference>
<evidence type="ECO:0000256" key="4">
    <source>
        <dbReference type="ARBA" id="ARBA00006432"/>
    </source>
</evidence>
<evidence type="ECO:0000256" key="8">
    <source>
        <dbReference type="ARBA" id="ARBA00022677"/>
    </source>
</evidence>
<feature type="domain" description="AMP-dependent synthetase/ligase" evidence="20">
    <location>
        <begin position="58"/>
        <end position="388"/>
    </location>
</feature>
<evidence type="ECO:0000256" key="2">
    <source>
        <dbReference type="ARBA" id="ARBA00004585"/>
    </source>
</evidence>
<evidence type="ECO:0000256" key="11">
    <source>
        <dbReference type="ARBA" id="ARBA00022840"/>
    </source>
</evidence>
<keyword evidence="15" id="KW-0576">Peroxisome</keyword>
<keyword evidence="5" id="KW-0813">Transport</keyword>
<evidence type="ECO:0000256" key="15">
    <source>
        <dbReference type="ARBA" id="ARBA00023140"/>
    </source>
</evidence>
<keyword evidence="10" id="KW-0547">Nucleotide-binding</keyword>
<evidence type="ECO:0000256" key="6">
    <source>
        <dbReference type="ARBA" id="ARBA00022475"/>
    </source>
</evidence>
<keyword evidence="6" id="KW-1003">Cell membrane</keyword>
<evidence type="ECO:0000256" key="18">
    <source>
        <dbReference type="ARBA" id="ARBA00068795"/>
    </source>
</evidence>
<comment type="similarity">
    <text evidence="4">Belongs to the ATP-dependent AMP-binding enzyme family.</text>
</comment>
<accession>A0A6A5XW59</accession>
<evidence type="ECO:0000256" key="10">
    <source>
        <dbReference type="ARBA" id="ARBA00022741"/>
    </source>
</evidence>
<comment type="subcellular location">
    <subcellularLocation>
        <location evidence="3">Cell membrane</location>
        <topology evidence="3">Multi-pass membrane protein</topology>
    </subcellularLocation>
    <subcellularLocation>
        <location evidence="1">Lipid droplet</location>
    </subcellularLocation>
    <subcellularLocation>
        <location evidence="2">Peroxisome membrane</location>
        <topology evidence="2">Multi-pass membrane protein</topology>
    </subcellularLocation>
</comment>
<comment type="function">
    <text evidence="17">Acyl-CoA synthetase required for both the import of long chain fatty acids (LCFAs) (C14-C18) and the activation very long chain fatty acids (VLCFAs) (C20-C26) by esterification of the fatty acids into metabolically active CoA-thioesters for subsequent degradation or incorporation into phospholipids. The transport and fatty acyl-CoA synthetase activities are genetically separable and are thus independent activities. Esterifies VLCFAs in the peroxisome matrix. The VLCFAs are actively transported into peroxisomes by a PXA1-PXA2 heterodimeric transporter in the peroxisomal membrane.</text>
</comment>
<keyword evidence="11" id="KW-0067">ATP-binding</keyword>
<keyword evidence="9" id="KW-0812">Transmembrane</keyword>
<evidence type="ECO:0000256" key="12">
    <source>
        <dbReference type="ARBA" id="ARBA00022989"/>
    </source>
</evidence>
<dbReference type="FunFam" id="3.40.50.12780:FF:000019">
    <property type="entry name" value="Long-chain fatty acid transporter"/>
    <property type="match status" value="1"/>
</dbReference>
<dbReference type="GO" id="GO:0005524">
    <property type="term" value="F:ATP binding"/>
    <property type="evidence" value="ECO:0007669"/>
    <property type="project" value="UniProtKB-KW"/>
</dbReference>
<keyword evidence="14" id="KW-0472">Membrane</keyword>
<evidence type="ECO:0000256" key="1">
    <source>
        <dbReference type="ARBA" id="ARBA00004502"/>
    </source>
</evidence>
<keyword evidence="7" id="KW-0436">Ligase</keyword>
<dbReference type="PANTHER" id="PTHR43107">
    <property type="entry name" value="LONG-CHAIN FATTY ACID TRANSPORT PROTEIN"/>
    <property type="match status" value="1"/>
</dbReference>
<keyword evidence="22" id="KW-1185">Reference proteome</keyword>
<evidence type="ECO:0000256" key="7">
    <source>
        <dbReference type="ARBA" id="ARBA00022598"/>
    </source>
</evidence>
<evidence type="ECO:0000259" key="20">
    <source>
        <dbReference type="Pfam" id="PF00501"/>
    </source>
</evidence>
<dbReference type="GO" id="GO:0044539">
    <property type="term" value="P:long-chain fatty acid import into cell"/>
    <property type="evidence" value="ECO:0007669"/>
    <property type="project" value="TreeGrafter"/>
</dbReference>
<protein>
    <recommendedName>
        <fullName evidence="18">Very long-chain fatty acid transport protein</fullName>
    </recommendedName>
    <alternativeName>
        <fullName evidence="19">Very-long-chain acyl-CoA synthetase</fullName>
    </alternativeName>
</protein>
<gene>
    <name evidence="21" type="ORF">BU24DRAFT_448938</name>
</gene>
<dbReference type="GeneID" id="54288320"/>
<dbReference type="AlphaFoldDB" id="A0A6A5XW59"/>
<dbReference type="Gene3D" id="3.40.50.12780">
    <property type="entry name" value="N-terminal domain of ligase-like"/>
    <property type="match status" value="1"/>
</dbReference>
<reference evidence="21" key="1">
    <citation type="journal article" date="2020" name="Stud. Mycol.">
        <title>101 Dothideomycetes genomes: a test case for predicting lifestyles and emergence of pathogens.</title>
        <authorList>
            <person name="Haridas S."/>
            <person name="Albert R."/>
            <person name="Binder M."/>
            <person name="Bloem J."/>
            <person name="Labutti K."/>
            <person name="Salamov A."/>
            <person name="Andreopoulos B."/>
            <person name="Baker S."/>
            <person name="Barry K."/>
            <person name="Bills G."/>
            <person name="Bluhm B."/>
            <person name="Cannon C."/>
            <person name="Castanera R."/>
            <person name="Culley D."/>
            <person name="Daum C."/>
            <person name="Ezra D."/>
            <person name="Gonzalez J."/>
            <person name="Henrissat B."/>
            <person name="Kuo A."/>
            <person name="Liang C."/>
            <person name="Lipzen A."/>
            <person name="Lutzoni F."/>
            <person name="Magnuson J."/>
            <person name="Mondo S."/>
            <person name="Nolan M."/>
            <person name="Ohm R."/>
            <person name="Pangilinan J."/>
            <person name="Park H.-J."/>
            <person name="Ramirez L."/>
            <person name="Alfaro M."/>
            <person name="Sun H."/>
            <person name="Tritt A."/>
            <person name="Yoshinaga Y."/>
            <person name="Zwiers L.-H."/>
            <person name="Turgeon B."/>
            <person name="Goodwin S."/>
            <person name="Spatafora J."/>
            <person name="Crous P."/>
            <person name="Grigoriev I."/>
        </authorList>
    </citation>
    <scope>NUCLEOTIDE SEQUENCE</scope>
    <source>
        <strain evidence="21">CBS 175.79</strain>
    </source>
</reference>
<keyword evidence="13" id="KW-0445">Lipid transport</keyword>
<dbReference type="GO" id="GO:0009898">
    <property type="term" value="C:cytoplasmic side of plasma membrane"/>
    <property type="evidence" value="ECO:0007669"/>
    <property type="project" value="TreeGrafter"/>
</dbReference>
<proteinExistence type="inferred from homology"/>
<dbReference type="GO" id="GO:0005811">
    <property type="term" value="C:lipid droplet"/>
    <property type="evidence" value="ECO:0007669"/>
    <property type="project" value="UniProtKB-SubCell"/>
</dbReference>
<dbReference type="GO" id="GO:0005778">
    <property type="term" value="C:peroxisomal membrane"/>
    <property type="evidence" value="ECO:0007669"/>
    <property type="project" value="UniProtKB-SubCell"/>
</dbReference>
<dbReference type="GO" id="GO:0004467">
    <property type="term" value="F:long-chain fatty acid-CoA ligase activity"/>
    <property type="evidence" value="ECO:0007669"/>
    <property type="project" value="TreeGrafter"/>
</dbReference>
<dbReference type="Pfam" id="PF00501">
    <property type="entry name" value="AMP-binding"/>
    <property type="match status" value="1"/>
</dbReference>
<dbReference type="InterPro" id="IPR042099">
    <property type="entry name" value="ANL_N_sf"/>
</dbReference>
<dbReference type="InterPro" id="IPR000873">
    <property type="entry name" value="AMP-dep_synth/lig_dom"/>
</dbReference>
<dbReference type="SUPFAM" id="SSF56801">
    <property type="entry name" value="Acetyl-CoA synthetase-like"/>
    <property type="match status" value="1"/>
</dbReference>
<name>A0A6A5XW59_9PLEO</name>
<dbReference type="Proteomes" id="UP000799778">
    <property type="component" value="Unassembled WGS sequence"/>
</dbReference>
<evidence type="ECO:0000256" key="19">
    <source>
        <dbReference type="ARBA" id="ARBA00078285"/>
    </source>
</evidence>
<dbReference type="InterPro" id="IPR020845">
    <property type="entry name" value="AMP-binding_CS"/>
</dbReference>
<sequence>MDLVPVAGAIAGATAAAAYIDAKFHITKDLQAIRRGKASEKEFARQGGYKRGSLWHFFEEQVHRLPETEEAIWSREGCYTWGETYAQACRYSQFFRQHGVKTGEFVSLYLTNQPEFVFAVLGSWGVGSAPALINHHLAGDALIHCLKVAGGKILIVDEASDARERIEAVRDRIEGELGMTIQVLDKSLKGEICRLEPKRPEDELRKGLTGTFPMCLFYTSGTTGHPKACPFESQRAGGLAGGRIRDLGLQPGPNGDRWYVCMPLYHGTGYTTAVSCLLSGITLCIGKKFSTSRFWTEVRESRSTAFVYVGETARYLLANPPSPDDKKHNVKVMFGNGMRPDVWHRFVDRFGIPMVAEFFNSTEGVFALMNVSEGPYSATAVGHHGAIMRSRLKNTFIPVEIDHETNEIWRDPKTGFAKRRPYEEGGEIIVQLPNEKAFVGYHNNEKATQSKFERNVFRKGDLFYRTGDALRRTPDGLWYFMDRLGDTFRWKSENVSTAEVSEVLGNFPGVVEANVYGVEVPGHDGRAGCAALYIDPAQKDSFDFNALLRHSQEKLPKYAVPVFLRVLNNITTMHNNKQNKVPLRNDGCDLRKLIERTDKEASEKGLAAGDVQYDTFYWCPASLSNVKGAQVDDQGYVVFTLEDSDGLRKDAQTARL</sequence>
<dbReference type="GO" id="GO:0005324">
    <property type="term" value="F:long-chain fatty acid transmembrane transporter activity"/>
    <property type="evidence" value="ECO:0007669"/>
    <property type="project" value="TreeGrafter"/>
</dbReference>
<comment type="catalytic activity">
    <reaction evidence="16">
        <text>a very long-chain fatty acid + ATP + CoA = a very long-chain fatty acyl-CoA + AMP + diphosphate</text>
        <dbReference type="Rhea" id="RHEA:54536"/>
        <dbReference type="ChEBI" id="CHEBI:30616"/>
        <dbReference type="ChEBI" id="CHEBI:33019"/>
        <dbReference type="ChEBI" id="CHEBI:57287"/>
        <dbReference type="ChEBI" id="CHEBI:58950"/>
        <dbReference type="ChEBI" id="CHEBI:138261"/>
        <dbReference type="ChEBI" id="CHEBI:456215"/>
    </reaction>
</comment>
<evidence type="ECO:0000256" key="14">
    <source>
        <dbReference type="ARBA" id="ARBA00023136"/>
    </source>
</evidence>
<evidence type="ECO:0000256" key="9">
    <source>
        <dbReference type="ARBA" id="ARBA00022692"/>
    </source>
</evidence>
<evidence type="ECO:0000313" key="22">
    <source>
        <dbReference type="Proteomes" id="UP000799778"/>
    </source>
</evidence>
<evidence type="ECO:0000256" key="16">
    <source>
        <dbReference type="ARBA" id="ARBA00051585"/>
    </source>
</evidence>
<evidence type="ECO:0000313" key="21">
    <source>
        <dbReference type="EMBL" id="KAF2017209.1"/>
    </source>
</evidence>
<evidence type="ECO:0000256" key="17">
    <source>
        <dbReference type="ARBA" id="ARBA00060276"/>
    </source>
</evidence>
<keyword evidence="8" id="KW-0551">Lipid droplet</keyword>
<evidence type="ECO:0000256" key="3">
    <source>
        <dbReference type="ARBA" id="ARBA00004651"/>
    </source>
</evidence>
<dbReference type="RefSeq" id="XP_033385548.1">
    <property type="nucleotide sequence ID" value="XM_033530923.1"/>
</dbReference>
<dbReference type="FunFam" id="3.30.300.30:FF:000002">
    <property type="entry name" value="Long-chain fatty acid transport protein 1"/>
    <property type="match status" value="1"/>
</dbReference>
<organism evidence="21 22">
    <name type="scientific">Aaosphaeria arxii CBS 175.79</name>
    <dbReference type="NCBI Taxonomy" id="1450172"/>
    <lineage>
        <taxon>Eukaryota</taxon>
        <taxon>Fungi</taxon>
        <taxon>Dikarya</taxon>
        <taxon>Ascomycota</taxon>
        <taxon>Pezizomycotina</taxon>
        <taxon>Dothideomycetes</taxon>
        <taxon>Pleosporomycetidae</taxon>
        <taxon>Pleosporales</taxon>
        <taxon>Pleosporales incertae sedis</taxon>
        <taxon>Aaosphaeria</taxon>
    </lineage>
</organism>
<dbReference type="EMBL" id="ML978068">
    <property type="protein sequence ID" value="KAF2017209.1"/>
    <property type="molecule type" value="Genomic_DNA"/>
</dbReference>
<dbReference type="PROSITE" id="PS00455">
    <property type="entry name" value="AMP_BINDING"/>
    <property type="match status" value="1"/>
</dbReference>
<evidence type="ECO:0000256" key="5">
    <source>
        <dbReference type="ARBA" id="ARBA00022448"/>
    </source>
</evidence>